<reference evidence="1 2" key="1">
    <citation type="submission" date="2009-09" db="EMBL/GenBank/DDBJ databases">
        <authorList>
            <person name="Weinstock G."/>
            <person name="Sodergren E."/>
            <person name="Clifton S."/>
            <person name="Fulton L."/>
            <person name="Fulton B."/>
            <person name="Courtney L."/>
            <person name="Fronick C."/>
            <person name="Harrison M."/>
            <person name="Strong C."/>
            <person name="Farmer C."/>
            <person name="Delahaunty K."/>
            <person name="Markovic C."/>
            <person name="Hall O."/>
            <person name="Minx P."/>
            <person name="Tomlinson C."/>
            <person name="Mitreva M."/>
            <person name="Nelson J."/>
            <person name="Hou S."/>
            <person name="Wollam A."/>
            <person name="Pepin K.H."/>
            <person name="Johnson M."/>
            <person name="Bhonagiri V."/>
            <person name="Nash W.E."/>
            <person name="Warren W."/>
            <person name="Chinwalla A."/>
            <person name="Mardis E.R."/>
            <person name="Wilson R.K."/>
        </authorList>
    </citation>
    <scope>NUCLEOTIDE SEQUENCE [LARGE SCALE GENOMIC DNA]</scope>
    <source>
        <strain evidence="2">ATCC 35185 / DSM 20758 / VPI D19B-28</strain>
    </source>
</reference>
<evidence type="ECO:0000313" key="1">
    <source>
        <dbReference type="EMBL" id="EEX78007.1"/>
    </source>
</evidence>
<dbReference type="EMBL" id="ACKP02000012">
    <property type="protein sequence ID" value="EEX78007.1"/>
    <property type="molecule type" value="Genomic_DNA"/>
</dbReference>
<comment type="caution">
    <text evidence="1">The sequence shown here is derived from an EMBL/GenBank/DDBJ whole genome shotgun (WGS) entry which is preliminary data.</text>
</comment>
<organism evidence="1 2">
    <name type="scientific">Selenomonas sputigena (strain ATCC 35185 / DSM 20758 / CCUG 44933 / VPI D19B-28)</name>
    <dbReference type="NCBI Taxonomy" id="546271"/>
    <lineage>
        <taxon>Bacteria</taxon>
        <taxon>Bacillati</taxon>
        <taxon>Bacillota</taxon>
        <taxon>Negativicutes</taxon>
        <taxon>Selenomonadales</taxon>
        <taxon>Selenomonadaceae</taxon>
        <taxon>Selenomonas</taxon>
    </lineage>
</organism>
<sequence length="63" mass="7193">MRRAKHCGRPRDLMREAAAGNDRACVRHLHGQDPGDRQTAQSALKKTWGTQMMQSKITQIFLM</sequence>
<gene>
    <name evidence="1" type="ORF">SELSPUOL_00744</name>
</gene>
<accession>C9LTG1</accession>
<dbReference type="AlphaFoldDB" id="C9LTG1"/>
<protein>
    <submittedName>
        <fullName evidence="1">Uncharacterized protein</fullName>
    </submittedName>
</protein>
<dbReference type="Proteomes" id="UP000003505">
    <property type="component" value="Unassembled WGS sequence"/>
</dbReference>
<proteinExistence type="predicted"/>
<evidence type="ECO:0000313" key="2">
    <source>
        <dbReference type="Proteomes" id="UP000003505"/>
    </source>
</evidence>
<name>C9LTG1_SELS3</name>